<dbReference type="RefSeq" id="WP_039980381.1">
    <property type="nucleotide sequence ID" value="NZ_BAOJ01000032.1"/>
</dbReference>
<dbReference type="InterPro" id="IPR038989">
    <property type="entry name" value="UbiJ"/>
</dbReference>
<dbReference type="UniPathway" id="UPA00232"/>
<gene>
    <name evidence="1" type="primary">ubiJ</name>
    <name evidence="3" type="ORF">VSA01S_20130</name>
</gene>
<accession>A0A511QF28</accession>
<comment type="caution">
    <text evidence="3">The sequence shown here is derived from an EMBL/GenBank/DDBJ whole genome shotgun (WGS) entry which is preliminary data.</text>
</comment>
<dbReference type="PANTHER" id="PTHR38693:SF1">
    <property type="entry name" value="UBIQUINONE BIOSYNTHESIS ACCESSORY FACTOR UBIJ"/>
    <property type="match status" value="1"/>
</dbReference>
<organism evidence="3 4">
    <name type="scientific">Vibrio sagamiensis NBRC 104589</name>
    <dbReference type="NCBI Taxonomy" id="1219064"/>
    <lineage>
        <taxon>Bacteria</taxon>
        <taxon>Pseudomonadati</taxon>
        <taxon>Pseudomonadota</taxon>
        <taxon>Gammaproteobacteria</taxon>
        <taxon>Vibrionales</taxon>
        <taxon>Vibrionaceae</taxon>
        <taxon>Vibrio</taxon>
    </lineage>
</organism>
<dbReference type="GO" id="GO:0005737">
    <property type="term" value="C:cytoplasm"/>
    <property type="evidence" value="ECO:0007669"/>
    <property type="project" value="UniProtKB-SubCell"/>
</dbReference>
<dbReference type="InterPro" id="IPR003033">
    <property type="entry name" value="SCP2_sterol-bd_dom"/>
</dbReference>
<evidence type="ECO:0000259" key="2">
    <source>
        <dbReference type="Pfam" id="PF02036"/>
    </source>
</evidence>
<name>A0A511QF28_9VIBR</name>
<dbReference type="Gene3D" id="3.30.1050.10">
    <property type="entry name" value="SCP2 sterol-binding domain"/>
    <property type="match status" value="1"/>
</dbReference>
<dbReference type="InterPro" id="IPR036527">
    <property type="entry name" value="SCP2_sterol-bd_dom_sf"/>
</dbReference>
<proteinExistence type="inferred from homology"/>
<keyword evidence="4" id="KW-1185">Reference proteome</keyword>
<comment type="similarity">
    <text evidence="1">Belongs to the UbiJ family.</text>
</comment>
<evidence type="ECO:0000313" key="4">
    <source>
        <dbReference type="Proteomes" id="UP000321922"/>
    </source>
</evidence>
<dbReference type="Proteomes" id="UP000321922">
    <property type="component" value="Unassembled WGS sequence"/>
</dbReference>
<comment type="pathway">
    <text evidence="1">Cofactor biosynthesis; ubiquinone biosynthesis.</text>
</comment>
<keyword evidence="1" id="KW-0963">Cytoplasm</keyword>
<comment type="subcellular location">
    <subcellularLocation>
        <location evidence="1">Cytoplasm</location>
    </subcellularLocation>
</comment>
<dbReference type="HAMAP" id="MF_02215">
    <property type="entry name" value="UbiJ"/>
    <property type="match status" value="1"/>
</dbReference>
<comment type="function">
    <text evidence="1">Required for ubiquinone (coenzyme Q) biosynthesis. Binds hydrophobic ubiquinone biosynthetic intermediates via its SCP2 domain and is essential for the stability of the Ubi complex. May constitute a docking platform where Ubi enzymes assemble and access their SCP2-bound polyprenyl substrates.</text>
</comment>
<reference evidence="3 4" key="1">
    <citation type="submission" date="2019-07" db="EMBL/GenBank/DDBJ databases">
        <title>Whole genome shotgun sequence of Vibrio sagamiensis NBRC 104589.</title>
        <authorList>
            <person name="Hosoyama A."/>
            <person name="Uohara A."/>
            <person name="Ohji S."/>
            <person name="Ichikawa N."/>
        </authorList>
    </citation>
    <scope>NUCLEOTIDE SEQUENCE [LARGE SCALE GENOMIC DNA]</scope>
    <source>
        <strain evidence="3 4">NBRC 104589</strain>
    </source>
</reference>
<dbReference type="GO" id="GO:0006744">
    <property type="term" value="P:ubiquinone biosynthetic process"/>
    <property type="evidence" value="ECO:0007669"/>
    <property type="project" value="UniProtKB-UniRule"/>
</dbReference>
<sequence>MPFQPLMTAVVEKSLNTLIKDDPALVRRLARLKGQVIQLHLKEVNQTLTFIFSQQIDVLAAYEGQPDCSLSLNLSVLPELRDQANITRLIKQDKLELDGDIHLAQKFSQLMVDCKPDIEEWLSRLTGDIVAHTLVQNTKNIGSFFASQIEKHQRYFGQAITEEWKLAPGALEVTYFCDQVDDLRSQASCVAARLDALIQQVESTSSPVEKS</sequence>
<keyword evidence="1" id="KW-0831">Ubiquinone biosynthesis</keyword>
<dbReference type="Pfam" id="PF02036">
    <property type="entry name" value="SCP2"/>
    <property type="match status" value="1"/>
</dbReference>
<evidence type="ECO:0000313" key="3">
    <source>
        <dbReference type="EMBL" id="GEM75901.1"/>
    </source>
</evidence>
<dbReference type="SUPFAM" id="SSF55718">
    <property type="entry name" value="SCP-like"/>
    <property type="match status" value="1"/>
</dbReference>
<dbReference type="OrthoDB" id="5801225at2"/>
<dbReference type="AlphaFoldDB" id="A0A511QF28"/>
<feature type="domain" description="SCP2" evidence="2">
    <location>
        <begin position="15"/>
        <end position="111"/>
    </location>
</feature>
<dbReference type="PANTHER" id="PTHR38693">
    <property type="entry name" value="UBIQUINONE BIOSYNTHESIS PROTEIN UBIJ"/>
    <property type="match status" value="1"/>
</dbReference>
<evidence type="ECO:0000256" key="1">
    <source>
        <dbReference type="HAMAP-Rule" id="MF_02215"/>
    </source>
</evidence>
<protein>
    <recommendedName>
        <fullName evidence="1">Ubiquinone biosynthesis accessory factor UbiJ</fullName>
    </recommendedName>
</protein>
<dbReference type="EMBL" id="BJXJ01000017">
    <property type="protein sequence ID" value="GEM75901.1"/>
    <property type="molecule type" value="Genomic_DNA"/>
</dbReference>